<evidence type="ECO:0000313" key="3">
    <source>
        <dbReference type="Proteomes" id="UP000032803"/>
    </source>
</evidence>
<protein>
    <recommendedName>
        <fullName evidence="4">Transmembrane protein</fullName>
    </recommendedName>
</protein>
<reference evidence="3" key="1">
    <citation type="submission" date="2014-09" db="EMBL/GenBank/DDBJ databases">
        <authorList>
            <person name="Gomez-Valero L."/>
        </authorList>
    </citation>
    <scope>NUCLEOTIDE SEQUENCE [LARGE SCALE GENOMIC DNA]</scope>
    <source>
        <strain evidence="3">ATCC35250</strain>
    </source>
</reference>
<dbReference type="STRING" id="449.LHA_0506"/>
<accession>A0A0A8UQ55</accession>
<feature type="transmembrane region" description="Helical" evidence="1">
    <location>
        <begin position="393"/>
        <end position="415"/>
    </location>
</feature>
<feature type="transmembrane region" description="Helical" evidence="1">
    <location>
        <begin position="478"/>
        <end position="499"/>
    </location>
</feature>
<dbReference type="Proteomes" id="UP000032803">
    <property type="component" value="Chromosome I"/>
</dbReference>
<dbReference type="HOGENOM" id="CLU_442655_0_0_6"/>
<organism evidence="2 3">
    <name type="scientific">Legionella hackeliae</name>
    <dbReference type="NCBI Taxonomy" id="449"/>
    <lineage>
        <taxon>Bacteria</taxon>
        <taxon>Pseudomonadati</taxon>
        <taxon>Pseudomonadota</taxon>
        <taxon>Gammaproteobacteria</taxon>
        <taxon>Legionellales</taxon>
        <taxon>Legionellaceae</taxon>
        <taxon>Legionella</taxon>
    </lineage>
</organism>
<dbReference type="PATRIC" id="fig|449.7.peg.2612"/>
<feature type="transmembrane region" description="Helical" evidence="1">
    <location>
        <begin position="214"/>
        <end position="235"/>
    </location>
</feature>
<proteinExistence type="predicted"/>
<feature type="transmembrane region" description="Helical" evidence="1">
    <location>
        <begin position="346"/>
        <end position="373"/>
    </location>
</feature>
<gene>
    <name evidence="2" type="ORF">LHA_0506</name>
</gene>
<feature type="transmembrane region" description="Helical" evidence="1">
    <location>
        <begin position="436"/>
        <end position="458"/>
    </location>
</feature>
<dbReference type="OrthoDB" id="5653637at2"/>
<evidence type="ECO:0008006" key="4">
    <source>
        <dbReference type="Google" id="ProtNLM"/>
    </source>
</evidence>
<dbReference type="EMBL" id="LN681225">
    <property type="protein sequence ID" value="CEK09601.1"/>
    <property type="molecule type" value="Genomic_DNA"/>
</dbReference>
<sequence>MFRMFNGEKKEQTSKALIKTNSVTPQTSVNNEEQITPLLRKDDQLDEIDISSSPKSQALVHQDNGLEALYDHFIKETNGDPIPFGRGSKIGLFLELLGGTGGVYAWPPAWEYAKQKAPWQAYSFAIANPISNALFLIKATDDLIDTIQAEANVPKEIAALLDSPTKRSLIAKYLKMGLGSLVCVVPFSIAVYLFPIPGCDTDWCLGLTVSHSTLSSTILHGVAWGIILTPDYWYYRLPILPLEKLYSLIKKSCTPKEKLELLRLTDLQQTIQAKYKNQLIGTFSKAVQAIINQRSQTEEAAVRTIQGEGASLIEFFELARLNMPALPPPPAHQSYFRRFISKTHSFLSNGGISVLGAGIMITGCIGWVANPIYIGFLEGFNLGESTALGGLPLYSTAVLCAFYGIGIFNQLYNYFTTWTGSARDKVSPEIRMYPKTFALYTLANLYVSFFAYASGVQLIRTVFADKMWDDIRPALEDIAMPTLQILSFIPLMDLFSLMIRKSQAKFGSLENDDTLAARLLVKMSLIIHYIQQMKGEVLMQSINRYTPEQQQALGIDPEQFKTDLEAFSKLKEQMTQLQIEHVPVDIETPRGTAGRNRFFSAQTSNTPLLVGKAPIYG</sequence>
<keyword evidence="3" id="KW-1185">Reference proteome</keyword>
<dbReference type="AlphaFoldDB" id="A0A0A8UQ55"/>
<keyword evidence="1" id="KW-0472">Membrane</keyword>
<name>A0A0A8UQ55_LEGHA</name>
<evidence type="ECO:0000313" key="2">
    <source>
        <dbReference type="EMBL" id="CEK09601.1"/>
    </source>
</evidence>
<keyword evidence="1" id="KW-1133">Transmembrane helix</keyword>
<dbReference type="RefSeq" id="WP_156413569.1">
    <property type="nucleotide sequence ID" value="NZ_LN681225.1"/>
</dbReference>
<keyword evidence="1" id="KW-0812">Transmembrane</keyword>
<evidence type="ECO:0000256" key="1">
    <source>
        <dbReference type="SAM" id="Phobius"/>
    </source>
</evidence>
<dbReference type="KEGG" id="lha:LHA_0506"/>
<feature type="transmembrane region" description="Helical" evidence="1">
    <location>
        <begin position="173"/>
        <end position="194"/>
    </location>
</feature>